<name>A0A2S9Q904_9HYPH</name>
<dbReference type="GO" id="GO:0009251">
    <property type="term" value="P:glucan catabolic process"/>
    <property type="evidence" value="ECO:0007669"/>
    <property type="project" value="TreeGrafter"/>
</dbReference>
<keyword evidence="9" id="KW-1185">Reference proteome</keyword>
<dbReference type="AlphaFoldDB" id="A0A2S9Q904"/>
<evidence type="ECO:0000313" key="8">
    <source>
        <dbReference type="EMBL" id="PRH85829.1"/>
    </source>
</evidence>
<dbReference type="SUPFAM" id="SSF52279">
    <property type="entry name" value="Beta-D-glucan exohydrolase, C-terminal domain"/>
    <property type="match status" value="1"/>
</dbReference>
<reference evidence="8 9" key="1">
    <citation type="submission" date="2018-02" db="EMBL/GenBank/DDBJ databases">
        <title>Whole genome sequencing of endophytic bacterium.</title>
        <authorList>
            <person name="Eedara R."/>
            <person name="Podile A.R."/>
        </authorList>
    </citation>
    <scope>NUCLEOTIDE SEQUENCE [LARGE SCALE GENOMIC DNA]</scope>
    <source>
        <strain evidence="8 9">RP1T</strain>
    </source>
</reference>
<evidence type="ECO:0000256" key="6">
    <source>
        <dbReference type="ARBA" id="ARBA00023295"/>
    </source>
</evidence>
<dbReference type="Pfam" id="PF00933">
    <property type="entry name" value="Glyco_hydro_3"/>
    <property type="match status" value="1"/>
</dbReference>
<evidence type="ECO:0000256" key="4">
    <source>
        <dbReference type="ARBA" id="ARBA00022729"/>
    </source>
</evidence>
<feature type="domain" description="Fibronectin type III-like" evidence="7">
    <location>
        <begin position="626"/>
        <end position="695"/>
    </location>
</feature>
<evidence type="ECO:0000256" key="5">
    <source>
        <dbReference type="ARBA" id="ARBA00022801"/>
    </source>
</evidence>
<evidence type="ECO:0000313" key="9">
    <source>
        <dbReference type="Proteomes" id="UP000237682"/>
    </source>
</evidence>
<dbReference type="SMART" id="SM01217">
    <property type="entry name" value="Fn3_like"/>
    <property type="match status" value="1"/>
</dbReference>
<dbReference type="InterPro" id="IPR036962">
    <property type="entry name" value="Glyco_hydro_3_N_sf"/>
</dbReference>
<dbReference type="InterPro" id="IPR036881">
    <property type="entry name" value="Glyco_hydro_3_C_sf"/>
</dbReference>
<dbReference type="PANTHER" id="PTHR30620">
    <property type="entry name" value="PERIPLASMIC BETA-GLUCOSIDASE-RELATED"/>
    <property type="match status" value="1"/>
</dbReference>
<accession>A0A2S9Q904</accession>
<keyword evidence="4" id="KW-0732">Signal</keyword>
<dbReference type="InterPro" id="IPR017853">
    <property type="entry name" value="GH"/>
</dbReference>
<evidence type="ECO:0000259" key="7">
    <source>
        <dbReference type="SMART" id="SM01217"/>
    </source>
</evidence>
<dbReference type="Proteomes" id="UP000237682">
    <property type="component" value="Unassembled WGS sequence"/>
</dbReference>
<dbReference type="EC" id="3.2.1.21" evidence="3"/>
<dbReference type="Gene3D" id="3.20.20.300">
    <property type="entry name" value="Glycoside hydrolase, family 3, N-terminal domain"/>
    <property type="match status" value="1"/>
</dbReference>
<sequence>MSRIETLLSKMTLREKLGQLNMVASGYAVTGPLLGGDSPDAIRSGDIGNLLNMVGVDHVNEVQRIAVEESRLGIPLLLGFDVIHGHKTAFPVPLAEAAMFDRAAWARTARIAAVEAWNDGLALTFAPMIDVSRDLRWGRIVESAGEDSWLNAEMAIAKVKGFQGSDLSAIGSIAATAKHFCAYGAPVAGREYASVDVSDRALHEIYLPPFEAAVKAGVAAIMPAFNSLAGMPMTAHEPLLKGWLRDKLGFDGVIISDYNAVAELMNHGVAGSLAEAAALSLRAGVDIDMVSNAYRKHLPEALSAGLITMAEIDASVRRVLALKERLGLFDQPYRRGTAPLAAMAGNIDHHEVARDAARKSCVLLTNYNDALPLTRTERIALIGPLADAQADMRGPWGGASVAEDSITLRTSLGKVATVVAQAEGVKINSDDMSGIATAVEAARVADTVVLCLGETAPMSGEAASRAHPELPGKQRELAEAILALGKKVVVVLFAGRPLTLPWLFHNASAVLMAWWPGEQAGPAIGDLLMGQESPSGRLPVSWPDAVGQAPLYYEQYPTGRPFNPNDHYTSKYIDAPNAPAFPFGHGLTYGAFALSGLTVSKTVFGPDDTIEVSATVTNTGKRTAQETVFLFTHDLVASLSRPLLELRGFAKISLDPGQSGTVTIALAARDLAFPGRDLQPVLEAGDFEIKLGSSARRSQLLNTRVTLKL</sequence>
<dbReference type="InterPro" id="IPR026891">
    <property type="entry name" value="Fn3-like"/>
</dbReference>
<dbReference type="Gene3D" id="3.40.50.1700">
    <property type="entry name" value="Glycoside hydrolase family 3 C-terminal domain"/>
    <property type="match status" value="1"/>
</dbReference>
<evidence type="ECO:0000256" key="1">
    <source>
        <dbReference type="ARBA" id="ARBA00000448"/>
    </source>
</evidence>
<protein>
    <recommendedName>
        <fullName evidence="3">beta-glucosidase</fullName>
        <ecNumber evidence="3">3.2.1.21</ecNumber>
    </recommendedName>
</protein>
<dbReference type="PRINTS" id="PR00133">
    <property type="entry name" value="GLHYDRLASE3"/>
</dbReference>
<evidence type="ECO:0000256" key="3">
    <source>
        <dbReference type="ARBA" id="ARBA00012744"/>
    </source>
</evidence>
<dbReference type="Pfam" id="PF14310">
    <property type="entry name" value="Fn3-like"/>
    <property type="match status" value="1"/>
</dbReference>
<dbReference type="InterPro" id="IPR051915">
    <property type="entry name" value="Cellulose_Degrad_GH3"/>
</dbReference>
<proteinExistence type="inferred from homology"/>
<dbReference type="EMBL" id="PUEJ01000007">
    <property type="protein sequence ID" value="PRH85829.1"/>
    <property type="molecule type" value="Genomic_DNA"/>
</dbReference>
<dbReference type="InterPro" id="IPR001764">
    <property type="entry name" value="Glyco_hydro_3_N"/>
</dbReference>
<keyword evidence="6" id="KW-0326">Glycosidase</keyword>
<dbReference type="GO" id="GO:0008422">
    <property type="term" value="F:beta-glucosidase activity"/>
    <property type="evidence" value="ECO:0007669"/>
    <property type="project" value="UniProtKB-EC"/>
</dbReference>
<organism evidence="8 9">
    <name type="scientific">Labrys okinawensis</name>
    <dbReference type="NCBI Taxonomy" id="346911"/>
    <lineage>
        <taxon>Bacteria</taxon>
        <taxon>Pseudomonadati</taxon>
        <taxon>Pseudomonadota</taxon>
        <taxon>Alphaproteobacteria</taxon>
        <taxon>Hyphomicrobiales</taxon>
        <taxon>Xanthobacteraceae</taxon>
        <taxon>Labrys</taxon>
    </lineage>
</organism>
<dbReference type="SUPFAM" id="SSF51445">
    <property type="entry name" value="(Trans)glycosidases"/>
    <property type="match status" value="1"/>
</dbReference>
<dbReference type="Pfam" id="PF01915">
    <property type="entry name" value="Glyco_hydro_3_C"/>
    <property type="match status" value="1"/>
</dbReference>
<dbReference type="OrthoDB" id="9781691at2"/>
<dbReference type="Gene3D" id="2.60.40.10">
    <property type="entry name" value="Immunoglobulins"/>
    <property type="match status" value="1"/>
</dbReference>
<comment type="similarity">
    <text evidence="2">Belongs to the glycosyl hydrolase 3 family.</text>
</comment>
<keyword evidence="5" id="KW-0378">Hydrolase</keyword>
<gene>
    <name evidence="8" type="ORF">C5L14_19990</name>
</gene>
<evidence type="ECO:0000256" key="2">
    <source>
        <dbReference type="ARBA" id="ARBA00005336"/>
    </source>
</evidence>
<comment type="catalytic activity">
    <reaction evidence="1">
        <text>Hydrolysis of terminal, non-reducing beta-D-glucosyl residues with release of beta-D-glucose.</text>
        <dbReference type="EC" id="3.2.1.21"/>
    </reaction>
</comment>
<dbReference type="PANTHER" id="PTHR30620:SF16">
    <property type="entry name" value="LYSOSOMAL BETA GLUCOSIDASE"/>
    <property type="match status" value="1"/>
</dbReference>
<dbReference type="InterPro" id="IPR013783">
    <property type="entry name" value="Ig-like_fold"/>
</dbReference>
<dbReference type="InterPro" id="IPR002772">
    <property type="entry name" value="Glyco_hydro_3_C"/>
</dbReference>
<dbReference type="RefSeq" id="WP_105863825.1">
    <property type="nucleotide sequence ID" value="NZ_PUEJ01000007.1"/>
</dbReference>
<comment type="caution">
    <text evidence="8">The sequence shown here is derived from an EMBL/GenBank/DDBJ whole genome shotgun (WGS) entry which is preliminary data.</text>
</comment>